<feature type="domain" description="C2H2-type" evidence="8">
    <location>
        <begin position="252"/>
        <end position="275"/>
    </location>
</feature>
<feature type="domain" description="C2H2-type" evidence="8">
    <location>
        <begin position="336"/>
        <end position="361"/>
    </location>
</feature>
<dbReference type="InterPro" id="IPR036236">
    <property type="entry name" value="Znf_C2H2_sf"/>
</dbReference>
<protein>
    <submittedName>
        <fullName evidence="10">Zinc finger protein 1 homolog</fullName>
    </submittedName>
</protein>
<dbReference type="PANTHER" id="PTHR24379">
    <property type="entry name" value="KRAB AND ZINC FINGER DOMAIN-CONTAINING"/>
    <property type="match status" value="1"/>
</dbReference>
<feature type="domain" description="C2H2-type" evidence="8">
    <location>
        <begin position="308"/>
        <end position="335"/>
    </location>
</feature>
<evidence type="ECO:0000256" key="2">
    <source>
        <dbReference type="ARBA" id="ARBA00022737"/>
    </source>
</evidence>
<dbReference type="PROSITE" id="PS00028">
    <property type="entry name" value="ZINC_FINGER_C2H2_1"/>
    <property type="match status" value="6"/>
</dbReference>
<keyword evidence="1" id="KW-0479">Metal-binding</keyword>
<reference evidence="10" key="1">
    <citation type="submission" date="2025-08" db="UniProtKB">
        <authorList>
            <consortium name="RefSeq"/>
        </authorList>
    </citation>
    <scope>IDENTIFICATION</scope>
    <source>
        <strain evidence="10">11010-0011.00</strain>
        <tissue evidence="10">Whole body</tissue>
    </source>
</reference>
<evidence type="ECO:0000313" key="10">
    <source>
        <dbReference type="RefSeq" id="XP_030374565.1"/>
    </source>
</evidence>
<evidence type="ECO:0000256" key="4">
    <source>
        <dbReference type="ARBA" id="ARBA00022833"/>
    </source>
</evidence>
<dbReference type="FunFam" id="3.30.160.60:FF:000624">
    <property type="entry name" value="zinc finger protein 697"/>
    <property type="match status" value="1"/>
</dbReference>
<dbReference type="PANTHER" id="PTHR24379:SF121">
    <property type="entry name" value="C2H2-TYPE DOMAIN-CONTAINING PROTEIN"/>
    <property type="match status" value="1"/>
</dbReference>
<keyword evidence="4" id="KW-0862">Zinc</keyword>
<evidence type="ECO:0000256" key="1">
    <source>
        <dbReference type="ARBA" id="ARBA00022723"/>
    </source>
</evidence>
<dbReference type="InterPro" id="IPR013087">
    <property type="entry name" value="Znf_C2H2_type"/>
</dbReference>
<feature type="domain" description="C2H2-type" evidence="8">
    <location>
        <begin position="223"/>
        <end position="250"/>
    </location>
</feature>
<gene>
    <name evidence="10" type="primary">LOC115624111</name>
</gene>
<organism evidence="9 10">
    <name type="scientific">Drosophila lebanonensis</name>
    <name type="common">Fruit fly</name>
    <name type="synonym">Scaptodrosophila lebanonensis</name>
    <dbReference type="NCBI Taxonomy" id="7225"/>
    <lineage>
        <taxon>Eukaryota</taxon>
        <taxon>Metazoa</taxon>
        <taxon>Ecdysozoa</taxon>
        <taxon>Arthropoda</taxon>
        <taxon>Hexapoda</taxon>
        <taxon>Insecta</taxon>
        <taxon>Pterygota</taxon>
        <taxon>Neoptera</taxon>
        <taxon>Endopterygota</taxon>
        <taxon>Diptera</taxon>
        <taxon>Brachycera</taxon>
        <taxon>Muscomorpha</taxon>
        <taxon>Ephydroidea</taxon>
        <taxon>Drosophilidae</taxon>
        <taxon>Scaptodrosophila</taxon>
    </lineage>
</organism>
<dbReference type="PROSITE" id="PS50157">
    <property type="entry name" value="ZINC_FINGER_C2H2_2"/>
    <property type="match status" value="5"/>
</dbReference>
<proteinExistence type="predicted"/>
<evidence type="ECO:0000313" key="9">
    <source>
        <dbReference type="Proteomes" id="UP000504634"/>
    </source>
</evidence>
<keyword evidence="9" id="KW-1185">Reference proteome</keyword>
<evidence type="ECO:0000256" key="5">
    <source>
        <dbReference type="ARBA" id="ARBA00023015"/>
    </source>
</evidence>
<dbReference type="SMART" id="SM00355">
    <property type="entry name" value="ZnF_C2H2"/>
    <property type="match status" value="6"/>
</dbReference>
<evidence type="ECO:0000259" key="8">
    <source>
        <dbReference type="PROSITE" id="PS50157"/>
    </source>
</evidence>
<keyword evidence="5" id="KW-0805">Transcription regulation</keyword>
<keyword evidence="2" id="KW-0677">Repeat</keyword>
<dbReference type="GO" id="GO:0005634">
    <property type="term" value="C:nucleus"/>
    <property type="evidence" value="ECO:0007669"/>
    <property type="project" value="InterPro"/>
</dbReference>
<dbReference type="GO" id="GO:0008270">
    <property type="term" value="F:zinc ion binding"/>
    <property type="evidence" value="ECO:0007669"/>
    <property type="project" value="UniProtKB-KW"/>
</dbReference>
<dbReference type="InterPro" id="IPR012934">
    <property type="entry name" value="Znf_AD"/>
</dbReference>
<accession>A0A6J2TGJ3</accession>
<evidence type="ECO:0000256" key="6">
    <source>
        <dbReference type="ARBA" id="ARBA00023163"/>
    </source>
</evidence>
<dbReference type="Proteomes" id="UP000504634">
    <property type="component" value="Unplaced"/>
</dbReference>
<dbReference type="Pfam" id="PF13894">
    <property type="entry name" value="zf-C2H2_4"/>
    <property type="match status" value="1"/>
</dbReference>
<keyword evidence="3 7" id="KW-0863">Zinc-finger</keyword>
<dbReference type="AlphaFoldDB" id="A0A6J2TGJ3"/>
<keyword evidence="6" id="KW-0804">Transcription</keyword>
<evidence type="ECO:0000256" key="7">
    <source>
        <dbReference type="PROSITE-ProRule" id="PRU00042"/>
    </source>
</evidence>
<dbReference type="GeneID" id="115624111"/>
<dbReference type="SUPFAM" id="SSF57667">
    <property type="entry name" value="beta-beta-alpha zinc fingers"/>
    <property type="match status" value="4"/>
</dbReference>
<evidence type="ECO:0000256" key="3">
    <source>
        <dbReference type="ARBA" id="ARBA00022771"/>
    </source>
</evidence>
<sequence length="420" mass="49558">MLDMNAYCDKEAALTYYDCFKICTKQDLRLISDEPTSLCKRCGVELQWAYDFYKKVEQANQHLRELRENFSLIMDKEPEEIVGEEDELVEEEQEQRVEEGDQEQLMAEDGTHHLTTNTEDDILLEDLVQFIPEDEEETAAATNDAESNVNISEECEQHLEDYTTPLEEPETLSYDKDLFSDSEIEGIVPPRHYEDEEEDTSKMYVVVKCAEDLVPHQRFFGQFRCQHCKKLFRNYSRMMRHQATHFPERPQYDCEQCDRSYRTKQALKVHVETKHEWTGYSCSVCGKLYAIRKALEIHMRYHTGDFPYACDQCDKKYAQSSHLKVHKNVHHRKQRFICDYPNCGKFFTSSNSLRNHQCTHSQMPFECSFCQHGYPARAKLRNHILRKHNKDLTLDELEGMRKFHIARSTPLLAQIVTEKN</sequence>
<dbReference type="Gene3D" id="3.30.160.60">
    <property type="entry name" value="Classic Zinc Finger"/>
    <property type="match status" value="4"/>
</dbReference>
<name>A0A6J2TGJ3_DROLE</name>
<dbReference type="Pfam" id="PF00096">
    <property type="entry name" value="zf-C2H2"/>
    <property type="match status" value="3"/>
</dbReference>
<feature type="domain" description="C2H2-type" evidence="8">
    <location>
        <begin position="280"/>
        <end position="307"/>
    </location>
</feature>
<dbReference type="Pfam" id="PF07776">
    <property type="entry name" value="zf-AD"/>
    <property type="match status" value="1"/>
</dbReference>
<dbReference type="RefSeq" id="XP_030374565.1">
    <property type="nucleotide sequence ID" value="XM_030518705.1"/>
</dbReference>
<dbReference type="OrthoDB" id="10039931at2759"/>